<dbReference type="Gene3D" id="3.10.450.730">
    <property type="entry name" value="BLIP domain"/>
    <property type="match status" value="1"/>
</dbReference>
<feature type="chain" id="PRO_5039354581" description="BLIP family protein" evidence="1">
    <location>
        <begin position="28"/>
        <end position="198"/>
    </location>
</feature>
<gene>
    <name evidence="2" type="ORF">ADK34_17495</name>
</gene>
<feature type="signal peptide" evidence="1">
    <location>
        <begin position="1"/>
        <end position="27"/>
    </location>
</feature>
<name>A0A0L8KI98_STRVR</name>
<sequence length="198" mass="20979">MSKAWRAAVTWVAAAAAVAAGAGAAHGAQTGADAGFSFTAEEYAAVPFGTDRATVWQTVVGAAQSPPPGSASGWCQNYTSTIQCSTASGDYVPYGNFNFNSAGILVSKQNEFLYKPAAPSMTLARYNQVQLGMSEAQFWSIVPKASCVVREEAYPNWPATTGHKLAYKCDASTGLFPPVAYFDLTDGKVTYKYQRALT</sequence>
<dbReference type="OrthoDB" id="4225641at2"/>
<dbReference type="SUPFAM" id="SSF55648">
    <property type="entry name" value="beta-lactamase-inhibitor protein, BLIP"/>
    <property type="match status" value="1"/>
</dbReference>
<dbReference type="RefSeq" id="WP_033206016.1">
    <property type="nucleotide sequence ID" value="NZ_LGUP01000154.1"/>
</dbReference>
<evidence type="ECO:0000256" key="1">
    <source>
        <dbReference type="SAM" id="SignalP"/>
    </source>
</evidence>
<dbReference type="EMBL" id="LGUP01000154">
    <property type="protein sequence ID" value="KOG25652.1"/>
    <property type="molecule type" value="Genomic_DNA"/>
</dbReference>
<dbReference type="InterPro" id="IPR009099">
    <property type="entry name" value="Beta-lactamas_inhib"/>
</dbReference>
<dbReference type="Pfam" id="PF07467">
    <property type="entry name" value="BLIP"/>
    <property type="match status" value="1"/>
</dbReference>
<keyword evidence="1" id="KW-0732">Signal</keyword>
<proteinExistence type="predicted"/>
<dbReference type="Proteomes" id="UP000037023">
    <property type="component" value="Unassembled WGS sequence"/>
</dbReference>
<accession>A0A0L8KI98</accession>
<evidence type="ECO:0000313" key="2">
    <source>
        <dbReference type="EMBL" id="KOG25652.1"/>
    </source>
</evidence>
<dbReference type="PATRIC" id="fig|1938.6.peg.3780"/>
<evidence type="ECO:0000313" key="3">
    <source>
        <dbReference type="Proteomes" id="UP000037023"/>
    </source>
</evidence>
<organism evidence="2 3">
    <name type="scientific">Streptomyces viridochromogenes</name>
    <dbReference type="NCBI Taxonomy" id="1938"/>
    <lineage>
        <taxon>Bacteria</taxon>
        <taxon>Bacillati</taxon>
        <taxon>Actinomycetota</taxon>
        <taxon>Actinomycetes</taxon>
        <taxon>Kitasatosporales</taxon>
        <taxon>Streptomycetaceae</taxon>
        <taxon>Streptomyces</taxon>
    </lineage>
</organism>
<reference evidence="2 3" key="1">
    <citation type="submission" date="2015-06" db="EMBL/GenBank/DDBJ databases">
        <authorList>
            <person name="Hoefler B.C."/>
            <person name="Straight P.D."/>
        </authorList>
    </citation>
    <scope>NUCLEOTIDE SEQUENCE [LARGE SCALE GENOMIC DNA]</scope>
    <source>
        <strain evidence="2 3">NRRL 3427</strain>
    </source>
</reference>
<evidence type="ECO:0008006" key="4">
    <source>
        <dbReference type="Google" id="ProtNLM"/>
    </source>
</evidence>
<protein>
    <recommendedName>
        <fullName evidence="4">BLIP family protein</fullName>
    </recommendedName>
</protein>
<dbReference type="AlphaFoldDB" id="A0A0L8KI98"/>
<dbReference type="InterPro" id="IPR024221">
    <property type="entry name" value="BLIP_dom_sf"/>
</dbReference>
<comment type="caution">
    <text evidence="2">The sequence shown here is derived from an EMBL/GenBank/DDBJ whole genome shotgun (WGS) entry which is preliminary data.</text>
</comment>